<dbReference type="AlphaFoldDB" id="A0A4Q9YSY4"/>
<feature type="signal peptide" evidence="7">
    <location>
        <begin position="1"/>
        <end position="20"/>
    </location>
</feature>
<reference evidence="9 10" key="1">
    <citation type="submission" date="2019-02" db="EMBL/GenBank/DDBJ databases">
        <title>Flavobacterium sp. RD-2-33 isolated from forest soil.</title>
        <authorList>
            <person name="Chaudhary D.K."/>
        </authorList>
    </citation>
    <scope>NUCLEOTIDE SEQUENCE [LARGE SCALE GENOMIC DNA]</scope>
    <source>
        <strain evidence="9 10">RD-2-33</strain>
    </source>
</reference>
<keyword evidence="6" id="KW-0472">Membrane</keyword>
<dbReference type="SUPFAM" id="SSF46894">
    <property type="entry name" value="C-terminal effector domain of the bipartite response regulators"/>
    <property type="match status" value="1"/>
</dbReference>
<dbReference type="PANTHER" id="PTHR46630">
    <property type="entry name" value="TETRATRICOPEPTIDE REPEAT PROTEIN 29"/>
    <property type="match status" value="1"/>
</dbReference>
<dbReference type="Gene3D" id="1.25.40.10">
    <property type="entry name" value="Tetratricopeptide repeat domain"/>
    <property type="match status" value="1"/>
</dbReference>
<evidence type="ECO:0000259" key="8">
    <source>
        <dbReference type="SMART" id="SM00421"/>
    </source>
</evidence>
<keyword evidence="6" id="KW-1133">Transmembrane helix</keyword>
<dbReference type="GO" id="GO:0006355">
    <property type="term" value="P:regulation of DNA-templated transcription"/>
    <property type="evidence" value="ECO:0007669"/>
    <property type="project" value="InterPro"/>
</dbReference>
<feature type="chain" id="PRO_5020779307" description="HTH luxR-type domain-containing protein" evidence="7">
    <location>
        <begin position="21"/>
        <end position="535"/>
    </location>
</feature>
<dbReference type="InterPro" id="IPR000792">
    <property type="entry name" value="Tscrpt_reg_LuxR_C"/>
</dbReference>
<dbReference type="GO" id="GO:0005737">
    <property type="term" value="C:cytoplasm"/>
    <property type="evidence" value="ECO:0007669"/>
    <property type="project" value="UniProtKB-SubCell"/>
</dbReference>
<dbReference type="InterPro" id="IPR036388">
    <property type="entry name" value="WH-like_DNA-bd_sf"/>
</dbReference>
<keyword evidence="6" id="KW-0812">Transmembrane</keyword>
<evidence type="ECO:0000256" key="3">
    <source>
        <dbReference type="ARBA" id="ARBA00022737"/>
    </source>
</evidence>
<dbReference type="Proteomes" id="UP000293300">
    <property type="component" value="Unassembled WGS sequence"/>
</dbReference>
<dbReference type="Pfam" id="PF13181">
    <property type="entry name" value="TPR_8"/>
    <property type="match status" value="2"/>
</dbReference>
<evidence type="ECO:0000256" key="7">
    <source>
        <dbReference type="SAM" id="SignalP"/>
    </source>
</evidence>
<name>A0A4Q9YSY4_9FLAO</name>
<proteinExistence type="inferred from homology"/>
<evidence type="ECO:0000256" key="6">
    <source>
        <dbReference type="SAM" id="Phobius"/>
    </source>
</evidence>
<dbReference type="InterPro" id="IPR016032">
    <property type="entry name" value="Sig_transdc_resp-reg_C-effctor"/>
</dbReference>
<dbReference type="OrthoDB" id="1090267at2"/>
<comment type="similarity">
    <text evidence="5">Belongs to the Rap family.</text>
</comment>
<keyword evidence="2" id="KW-0963">Cytoplasm</keyword>
<feature type="transmembrane region" description="Helical" evidence="6">
    <location>
        <begin position="344"/>
        <end position="364"/>
    </location>
</feature>
<dbReference type="SMART" id="SM00028">
    <property type="entry name" value="TPR"/>
    <property type="match status" value="3"/>
</dbReference>
<keyword evidence="7" id="KW-0732">Signal</keyword>
<evidence type="ECO:0000256" key="4">
    <source>
        <dbReference type="ARBA" id="ARBA00022803"/>
    </source>
</evidence>
<dbReference type="InterPro" id="IPR019734">
    <property type="entry name" value="TPR_rpt"/>
</dbReference>
<protein>
    <recommendedName>
        <fullName evidence="8">HTH luxR-type domain-containing protein</fullName>
    </recommendedName>
</protein>
<dbReference type="InterPro" id="IPR051476">
    <property type="entry name" value="Bac_ResReg_Asp_Phosphatase"/>
</dbReference>
<dbReference type="GO" id="GO:0003677">
    <property type="term" value="F:DNA binding"/>
    <property type="evidence" value="ECO:0007669"/>
    <property type="project" value="InterPro"/>
</dbReference>
<organism evidence="9 10">
    <name type="scientific">Flavobacterium silvisoli</name>
    <dbReference type="NCBI Taxonomy" id="2529433"/>
    <lineage>
        <taxon>Bacteria</taxon>
        <taxon>Pseudomonadati</taxon>
        <taxon>Bacteroidota</taxon>
        <taxon>Flavobacteriia</taxon>
        <taxon>Flavobacteriales</taxon>
        <taxon>Flavobacteriaceae</taxon>
        <taxon>Flavobacterium</taxon>
    </lineage>
</organism>
<sequence length="535" mass="62326">MNAFRTILVLLLLTVGKINAQSSDNKLIQKGWNELIKDNENKAYQYFWEANEKARKEKNSKDIAESYFYLGICSYGSSLEKGLQFATKSLNEYHNLEKTDKEKATIGRYKCLQLISTIYSRQKKYDDALRLSKEVIVELENKDDSSGTLGLAYNSLGSIYELQNKDEEAQKYYRLALTEFEKAKNIAYLPTSYCKLGELFKKKKQKAISFTYFKKALDLAEKTENKQAQIMALIALGKWHLDFEQNFTLAENYCNNARIIAIGLSDKLFEIKSIETLIDIKKNQNNFKEVSQLQSEIIMLKDSFYSAEKQQIEKSLEVQFEVSEKNRKLKLISAEKEVTKLTNYLLISVLAILITVFSFLFFFLKRINKRDKQLLAAKEELVVLMEEQKLLKEQQFQNDLEHKESQLSAITIQMLEKNELLDEIKTILNKKEPNAETELKKLVSKYTIQDNNWKDFDNYFESVNKNFYTRLKQKYPDISNNDLKICALIKLNLSIKEMASILNISPDSVKTARHRLRKKLQLNTEENLTDFILSV</sequence>
<dbReference type="SUPFAM" id="SSF48452">
    <property type="entry name" value="TPR-like"/>
    <property type="match status" value="2"/>
</dbReference>
<dbReference type="SMART" id="SM00421">
    <property type="entry name" value="HTH_LUXR"/>
    <property type="match status" value="1"/>
</dbReference>
<accession>A0A4Q9YSY4</accession>
<evidence type="ECO:0000256" key="2">
    <source>
        <dbReference type="ARBA" id="ARBA00022490"/>
    </source>
</evidence>
<evidence type="ECO:0000256" key="1">
    <source>
        <dbReference type="ARBA" id="ARBA00004496"/>
    </source>
</evidence>
<comment type="subcellular location">
    <subcellularLocation>
        <location evidence="1">Cytoplasm</location>
    </subcellularLocation>
</comment>
<dbReference type="PANTHER" id="PTHR46630:SF1">
    <property type="entry name" value="TETRATRICOPEPTIDE REPEAT PROTEIN 29"/>
    <property type="match status" value="1"/>
</dbReference>
<comment type="caution">
    <text evidence="9">The sequence shown here is derived from an EMBL/GenBank/DDBJ whole genome shotgun (WGS) entry which is preliminary data.</text>
</comment>
<evidence type="ECO:0000313" key="10">
    <source>
        <dbReference type="Proteomes" id="UP000293300"/>
    </source>
</evidence>
<keyword evidence="3" id="KW-0677">Repeat</keyword>
<dbReference type="RefSeq" id="WP_131477006.1">
    <property type="nucleotide sequence ID" value="NZ_SJPE01000021.1"/>
</dbReference>
<keyword evidence="4" id="KW-0802">TPR repeat</keyword>
<keyword evidence="10" id="KW-1185">Reference proteome</keyword>
<gene>
    <name evidence="9" type="ORF">EZL74_12495</name>
</gene>
<evidence type="ECO:0000313" key="9">
    <source>
        <dbReference type="EMBL" id="TBX64968.1"/>
    </source>
</evidence>
<dbReference type="EMBL" id="SJPE01000021">
    <property type="protein sequence ID" value="TBX64968.1"/>
    <property type="molecule type" value="Genomic_DNA"/>
</dbReference>
<dbReference type="Gene3D" id="1.10.10.10">
    <property type="entry name" value="Winged helix-like DNA-binding domain superfamily/Winged helix DNA-binding domain"/>
    <property type="match status" value="1"/>
</dbReference>
<evidence type="ECO:0000256" key="5">
    <source>
        <dbReference type="ARBA" id="ARBA00038253"/>
    </source>
</evidence>
<dbReference type="InterPro" id="IPR011990">
    <property type="entry name" value="TPR-like_helical_dom_sf"/>
</dbReference>
<feature type="domain" description="HTH luxR-type" evidence="8">
    <location>
        <begin position="475"/>
        <end position="532"/>
    </location>
</feature>